<dbReference type="OMA" id="AVNPQMD"/>
<dbReference type="Gene3D" id="3.30.1250.10">
    <property type="entry name" value="Ribosome maturation protein SBDS, N-terminal domain"/>
    <property type="match status" value="1"/>
</dbReference>
<dbReference type="RefSeq" id="WP_011018754.1">
    <property type="nucleotide sequence ID" value="NZ_DUJS01000004.1"/>
</dbReference>
<dbReference type="InterPro" id="IPR039100">
    <property type="entry name" value="Sdo1/SBDS-like"/>
</dbReference>
<accession>A0A832WPB4</accession>
<dbReference type="InterPro" id="IPR019783">
    <property type="entry name" value="SDO1/SBDS_N"/>
</dbReference>
<comment type="similarity">
    <text evidence="1">Belongs to the SDO1/SBDS family.</text>
</comment>
<organism evidence="6 7">
    <name type="scientific">Methanopyrus kandleri</name>
    <dbReference type="NCBI Taxonomy" id="2320"/>
    <lineage>
        <taxon>Archaea</taxon>
        <taxon>Methanobacteriati</taxon>
        <taxon>Methanobacteriota</taxon>
        <taxon>Methanomada group</taxon>
        <taxon>Methanopyri</taxon>
        <taxon>Methanopyrales</taxon>
        <taxon>Methanopyraceae</taxon>
        <taxon>Methanopyrus</taxon>
    </lineage>
</organism>
<feature type="domain" description="Ribosome maturation protein SDO1/SBDS central" evidence="4">
    <location>
        <begin position="103"/>
        <end position="164"/>
    </location>
</feature>
<dbReference type="SUPFAM" id="SSF109728">
    <property type="entry name" value="Hypothetical protein AF0491, middle domain"/>
    <property type="match status" value="1"/>
</dbReference>
<dbReference type="InterPro" id="IPR046928">
    <property type="entry name" value="SDO1/SBDS_C"/>
</dbReference>
<dbReference type="NCBIfam" id="TIGR00291">
    <property type="entry name" value="RNA_SBDS"/>
    <property type="match status" value="1"/>
</dbReference>
<comment type="caution">
    <text evidence="6">The sequence shown here is derived from an EMBL/GenBank/DDBJ whole genome shotgun (WGS) entry which is preliminary data.</text>
</comment>
<dbReference type="AlphaFoldDB" id="A0A832WPB4"/>
<dbReference type="GO" id="GO:0042256">
    <property type="term" value="P:cytosolic ribosome assembly"/>
    <property type="evidence" value="ECO:0007669"/>
    <property type="project" value="InterPro"/>
</dbReference>
<feature type="domain" description="Ribosome maturation protein SDO1/SBDS N-terminal" evidence="3">
    <location>
        <begin position="9"/>
        <end position="95"/>
    </location>
</feature>
<evidence type="ECO:0000313" key="7">
    <source>
        <dbReference type="Proteomes" id="UP000619545"/>
    </source>
</evidence>
<gene>
    <name evidence="6" type="ORF">HA336_04420</name>
</gene>
<dbReference type="PROSITE" id="PS01267">
    <property type="entry name" value="UPF0023"/>
    <property type="match status" value="1"/>
</dbReference>
<sequence length="240" mass="27371">MARVSLEDAVVARLEKGGERFEVLVDPEGARKFREGEDVDVEEILAVEQVFRDARKGERASEQAMEELFGTSDPIKVAEIVIKEGEIQLTAEQRRRMQEEVKRKIIHIIARRAVDPRTGAPHPPERIERAMEEAGVHIDPMKSAEEQVKDVIKQLRPVLPMKFEEVKVAIRIPAKYTGQAMGVVREFGDIEREEWQYDGAWVAVVRLPAGLQDEFFEKLNEITKGDFESKILERESVEGP</sequence>
<dbReference type="SUPFAM" id="SSF89895">
    <property type="entry name" value="FYSH domain"/>
    <property type="match status" value="1"/>
</dbReference>
<feature type="domain" description="Ribosome maturation protein SDO1/SBDS C-terminal" evidence="5">
    <location>
        <begin position="166"/>
        <end position="233"/>
    </location>
</feature>
<evidence type="ECO:0000259" key="3">
    <source>
        <dbReference type="Pfam" id="PF01172"/>
    </source>
</evidence>
<evidence type="ECO:0000259" key="5">
    <source>
        <dbReference type="Pfam" id="PF20268"/>
    </source>
</evidence>
<protein>
    <recommendedName>
        <fullName evidence="2">Ribosome maturation protein SDO1 homolog</fullName>
    </recommendedName>
</protein>
<evidence type="ECO:0000259" key="4">
    <source>
        <dbReference type="Pfam" id="PF09377"/>
    </source>
</evidence>
<dbReference type="PANTHER" id="PTHR10927">
    <property type="entry name" value="RIBOSOME MATURATION PROTEIN SBDS"/>
    <property type="match status" value="1"/>
</dbReference>
<dbReference type="Proteomes" id="UP000619545">
    <property type="component" value="Unassembled WGS sequence"/>
</dbReference>
<dbReference type="SUPFAM" id="SSF54980">
    <property type="entry name" value="EF-G C-terminal domain-like"/>
    <property type="match status" value="1"/>
</dbReference>
<dbReference type="Pfam" id="PF09377">
    <property type="entry name" value="SBDS_domain_II"/>
    <property type="match status" value="1"/>
</dbReference>
<dbReference type="GeneID" id="1477687"/>
<evidence type="ECO:0000256" key="1">
    <source>
        <dbReference type="ARBA" id="ARBA00007433"/>
    </source>
</evidence>
<dbReference type="Gene3D" id="3.30.70.240">
    <property type="match status" value="1"/>
</dbReference>
<evidence type="ECO:0000313" key="6">
    <source>
        <dbReference type="EMBL" id="HII70459.1"/>
    </source>
</evidence>
<dbReference type="Pfam" id="PF20268">
    <property type="entry name" value="SBDS_C"/>
    <property type="match status" value="1"/>
</dbReference>
<dbReference type="InterPro" id="IPR018023">
    <property type="entry name" value="Ribosome_mat_SBDS_CS"/>
</dbReference>
<dbReference type="InterPro" id="IPR037188">
    <property type="entry name" value="Sdo1/SBDS_central_sf"/>
</dbReference>
<dbReference type="InterPro" id="IPR036786">
    <property type="entry name" value="Ribosome_mat_SBDS_N_sf"/>
</dbReference>
<dbReference type="Pfam" id="PF01172">
    <property type="entry name" value="SBDS_N"/>
    <property type="match status" value="1"/>
</dbReference>
<evidence type="ECO:0000256" key="2">
    <source>
        <dbReference type="ARBA" id="ARBA00015892"/>
    </source>
</evidence>
<dbReference type="EMBL" id="DUJS01000004">
    <property type="protein sequence ID" value="HII70459.1"/>
    <property type="molecule type" value="Genomic_DNA"/>
</dbReference>
<dbReference type="InterPro" id="IPR002140">
    <property type="entry name" value="Sdo1/SBDS"/>
</dbReference>
<dbReference type="Gene3D" id="1.10.10.900">
    <property type="entry name" value="SBDS protein C-terminal domain, subdomain 1"/>
    <property type="match status" value="1"/>
</dbReference>
<dbReference type="InterPro" id="IPR035647">
    <property type="entry name" value="EFG_III/V"/>
</dbReference>
<dbReference type="InterPro" id="IPR018978">
    <property type="entry name" value="SDO1/SBDS_central"/>
</dbReference>
<dbReference type="PANTHER" id="PTHR10927:SF4">
    <property type="entry name" value="RIBOSOME MATURATION PROTEIN SDO1 HOMOLOG"/>
    <property type="match status" value="1"/>
</dbReference>
<reference evidence="6" key="1">
    <citation type="journal article" date="2020" name="bioRxiv">
        <title>A rank-normalized archaeal taxonomy based on genome phylogeny resolves widespread incomplete and uneven classifications.</title>
        <authorList>
            <person name="Rinke C."/>
            <person name="Chuvochina M."/>
            <person name="Mussig A.J."/>
            <person name="Chaumeil P.-A."/>
            <person name="Waite D.W."/>
            <person name="Whitman W.B."/>
            <person name="Parks D.H."/>
            <person name="Hugenholtz P."/>
        </authorList>
    </citation>
    <scope>NUCLEOTIDE SEQUENCE</scope>
    <source>
        <strain evidence="6">UBA8853</strain>
    </source>
</reference>
<name>A0A832WPB4_9EURY</name>
<proteinExistence type="inferred from homology"/>